<dbReference type="InterPro" id="IPR011990">
    <property type="entry name" value="TPR-like_helical_dom_sf"/>
</dbReference>
<evidence type="ECO:0000313" key="2">
    <source>
        <dbReference type="Proteomes" id="UP000604046"/>
    </source>
</evidence>
<protein>
    <submittedName>
        <fullName evidence="1">Cluap1 protein</fullName>
    </submittedName>
</protein>
<dbReference type="EMBL" id="CAJNDS010002397">
    <property type="protein sequence ID" value="CAE7459695.1"/>
    <property type="molecule type" value="Genomic_DNA"/>
</dbReference>
<accession>A0A812S0M1</accession>
<organism evidence="1 2">
    <name type="scientific">Symbiodinium natans</name>
    <dbReference type="NCBI Taxonomy" id="878477"/>
    <lineage>
        <taxon>Eukaryota</taxon>
        <taxon>Sar</taxon>
        <taxon>Alveolata</taxon>
        <taxon>Dinophyceae</taxon>
        <taxon>Suessiales</taxon>
        <taxon>Symbiodiniaceae</taxon>
        <taxon>Symbiodinium</taxon>
    </lineage>
</organism>
<proteinExistence type="predicted"/>
<gene>
    <name evidence="1" type="primary">Cluap1</name>
    <name evidence="1" type="ORF">SNAT2548_LOCUS25500</name>
</gene>
<dbReference type="Proteomes" id="UP000604046">
    <property type="component" value="Unassembled WGS sequence"/>
</dbReference>
<keyword evidence="2" id="KW-1185">Reference proteome</keyword>
<name>A0A812S0M1_9DINO</name>
<evidence type="ECO:0000313" key="1">
    <source>
        <dbReference type="EMBL" id="CAE7459695.1"/>
    </source>
</evidence>
<dbReference type="AlphaFoldDB" id="A0A812S0M1"/>
<comment type="caution">
    <text evidence="1">The sequence shown here is derived from an EMBL/GenBank/DDBJ whole genome shotgun (WGS) entry which is preliminary data.</text>
</comment>
<sequence length="176" mass="18961">MSVWLRYTTLVGGSEPWEFAIDVFEDMLLAFEKTAFVYKNSVNKAWLIGNPPQLRATHKLLLDEAGGRPRCPGSAALVGQVAAITHFTGFAARGAWAAALSSLEDLQAQRLEADRKMVGSAMTSCTRSEKWPAALVLCCHLRAESVETDIAVANAAMSALGHSGHWTSALDVLEDA</sequence>
<reference evidence="1" key="1">
    <citation type="submission" date="2021-02" db="EMBL/GenBank/DDBJ databases">
        <authorList>
            <person name="Dougan E. K."/>
            <person name="Rhodes N."/>
            <person name="Thang M."/>
            <person name="Chan C."/>
        </authorList>
    </citation>
    <scope>NUCLEOTIDE SEQUENCE</scope>
</reference>
<dbReference type="Gene3D" id="1.25.40.10">
    <property type="entry name" value="Tetratricopeptide repeat domain"/>
    <property type="match status" value="1"/>
</dbReference>